<dbReference type="Proteomes" id="UP001367508">
    <property type="component" value="Unassembled WGS sequence"/>
</dbReference>
<reference evidence="2 3" key="1">
    <citation type="submission" date="2024-01" db="EMBL/GenBank/DDBJ databases">
        <title>The genomes of 5 underutilized Papilionoideae crops provide insights into root nodulation and disease resistanc.</title>
        <authorList>
            <person name="Jiang F."/>
        </authorList>
    </citation>
    <scope>NUCLEOTIDE SEQUENCE [LARGE SCALE GENOMIC DNA]</scope>
    <source>
        <strain evidence="2">LVBAO_FW01</strain>
        <tissue evidence="2">Leaves</tissue>
    </source>
</reference>
<proteinExistence type="predicted"/>
<evidence type="ECO:0000313" key="2">
    <source>
        <dbReference type="EMBL" id="KAK7361191.1"/>
    </source>
</evidence>
<evidence type="ECO:0000313" key="3">
    <source>
        <dbReference type="Proteomes" id="UP001367508"/>
    </source>
</evidence>
<name>A0AAN9R6Q2_CANGL</name>
<dbReference type="AlphaFoldDB" id="A0AAN9R6Q2"/>
<keyword evidence="3" id="KW-1185">Reference proteome</keyword>
<protein>
    <submittedName>
        <fullName evidence="2">Uncharacterized protein</fullName>
    </submittedName>
</protein>
<feature type="region of interest" description="Disordered" evidence="1">
    <location>
        <begin position="133"/>
        <end position="154"/>
    </location>
</feature>
<dbReference type="EMBL" id="JAYMYQ010000001">
    <property type="protein sequence ID" value="KAK7361191.1"/>
    <property type="molecule type" value="Genomic_DNA"/>
</dbReference>
<gene>
    <name evidence="2" type="ORF">VNO77_03238</name>
</gene>
<evidence type="ECO:0000256" key="1">
    <source>
        <dbReference type="SAM" id="MobiDB-lite"/>
    </source>
</evidence>
<comment type="caution">
    <text evidence="2">The sequence shown here is derived from an EMBL/GenBank/DDBJ whole genome shotgun (WGS) entry which is preliminary data.</text>
</comment>
<accession>A0AAN9R6Q2</accession>
<organism evidence="2 3">
    <name type="scientific">Canavalia gladiata</name>
    <name type="common">Sword bean</name>
    <name type="synonym">Dolichos gladiatus</name>
    <dbReference type="NCBI Taxonomy" id="3824"/>
    <lineage>
        <taxon>Eukaryota</taxon>
        <taxon>Viridiplantae</taxon>
        <taxon>Streptophyta</taxon>
        <taxon>Embryophyta</taxon>
        <taxon>Tracheophyta</taxon>
        <taxon>Spermatophyta</taxon>
        <taxon>Magnoliopsida</taxon>
        <taxon>eudicotyledons</taxon>
        <taxon>Gunneridae</taxon>
        <taxon>Pentapetalae</taxon>
        <taxon>rosids</taxon>
        <taxon>fabids</taxon>
        <taxon>Fabales</taxon>
        <taxon>Fabaceae</taxon>
        <taxon>Papilionoideae</taxon>
        <taxon>50 kb inversion clade</taxon>
        <taxon>NPAAA clade</taxon>
        <taxon>indigoferoid/millettioid clade</taxon>
        <taxon>Phaseoleae</taxon>
        <taxon>Canavalia</taxon>
    </lineage>
</organism>
<sequence length="227" mass="25596">MKVGVFCRREQGSNNRILGLPLVVEERLVTACDLISIMPLGVEPIALYSTLTSPRALVLGLTIYVWKLDRNKFKTSNFDEVLQMVSSMVTVSERSLFWAPNVAFVIPACKQYAIHLLHTMGVNCERNFRKEEHSHEMSSRIQDETSPSPHKDRNKLYSRKDFRTCDVALPSLDLVELVLLNFNVKSLALSMLMVLKESEPRTPNLRQGVDAGWVGDCGRGFGLVGRD</sequence>